<comment type="caution">
    <text evidence="1">The sequence shown here is derived from an EMBL/GenBank/DDBJ whole genome shotgun (WGS) entry which is preliminary data.</text>
</comment>
<proteinExistence type="predicted"/>
<dbReference type="EMBL" id="RXOF01000018">
    <property type="protein sequence ID" value="RTQ45795.1"/>
    <property type="molecule type" value="Genomic_DNA"/>
</dbReference>
<dbReference type="AlphaFoldDB" id="A0A3S0JAS7"/>
<gene>
    <name evidence="1" type="ORF">EJV47_23450</name>
</gene>
<protein>
    <submittedName>
        <fullName evidence="1">Uncharacterized protein</fullName>
    </submittedName>
</protein>
<dbReference type="Proteomes" id="UP000282184">
    <property type="component" value="Unassembled WGS sequence"/>
</dbReference>
<sequence length="180" mass="20831">MSPFRLLTLIPLWVACQSTSPTVIDSPDAVAAPQTQEAQEVRWAQEFFQQHYRYHEQPRYTGTLGVIGRKGELLVVYNLSDTLRIVDVDPTYYSLFTQGIIHPDQPDSPFYEVCNIEPHPIPTDSPQRRRFTLWHFSRWELHPEVYLFELTNLQATTTTDQKTFVAGATLTFMQRGWGVL</sequence>
<evidence type="ECO:0000313" key="1">
    <source>
        <dbReference type="EMBL" id="RTQ45795.1"/>
    </source>
</evidence>
<reference evidence="1 2" key="1">
    <citation type="submission" date="2018-12" db="EMBL/GenBank/DDBJ databases">
        <title>Hymenobacter gummosus sp. nov., isolated from a spring.</title>
        <authorList>
            <person name="Nie L."/>
        </authorList>
    </citation>
    <scope>NUCLEOTIDE SEQUENCE [LARGE SCALE GENOMIC DNA]</scope>
    <source>
        <strain evidence="1 2">KCTC 52166</strain>
    </source>
</reference>
<name>A0A3S0JAS7_9BACT</name>
<accession>A0A3S0JAS7</accession>
<evidence type="ECO:0000313" key="2">
    <source>
        <dbReference type="Proteomes" id="UP000282184"/>
    </source>
</evidence>
<dbReference type="OrthoDB" id="851130at2"/>
<keyword evidence="2" id="KW-1185">Reference proteome</keyword>
<dbReference type="RefSeq" id="WP_126695651.1">
    <property type="nucleotide sequence ID" value="NZ_RXOF01000018.1"/>
</dbReference>
<dbReference type="PROSITE" id="PS51257">
    <property type="entry name" value="PROKAR_LIPOPROTEIN"/>
    <property type="match status" value="1"/>
</dbReference>
<organism evidence="1 2">
    <name type="scientific">Hymenobacter gummosus</name>
    <dbReference type="NCBI Taxonomy" id="1776032"/>
    <lineage>
        <taxon>Bacteria</taxon>
        <taxon>Pseudomonadati</taxon>
        <taxon>Bacteroidota</taxon>
        <taxon>Cytophagia</taxon>
        <taxon>Cytophagales</taxon>
        <taxon>Hymenobacteraceae</taxon>
        <taxon>Hymenobacter</taxon>
    </lineage>
</organism>